<dbReference type="PANTHER" id="PTHR34472">
    <property type="entry name" value="SULFUR CARRIER PROTEIN THIS"/>
    <property type="match status" value="1"/>
</dbReference>
<gene>
    <name evidence="1" type="primary">thiS</name>
    <name evidence="1" type="ORF">SR900_01445</name>
</gene>
<keyword evidence="2" id="KW-1185">Reference proteome</keyword>
<sequence length="65" mass="7474">MQLIVNDETLEIDEPMSIAEFIRWFKQDGNFAIAVNMEFVPRSLYGETLLREGDRVEIVLPMQGG</sequence>
<dbReference type="PANTHER" id="PTHR34472:SF1">
    <property type="entry name" value="SULFUR CARRIER PROTEIN THIS"/>
    <property type="match status" value="1"/>
</dbReference>
<protein>
    <submittedName>
        <fullName evidence="1">Sulfur carrier protein ThiS</fullName>
    </submittedName>
</protein>
<dbReference type="NCBIfam" id="TIGR01683">
    <property type="entry name" value="thiS"/>
    <property type="match status" value="1"/>
</dbReference>
<dbReference type="EMBL" id="CP140158">
    <property type="protein sequence ID" value="WQG85559.1"/>
    <property type="molecule type" value="Genomic_DNA"/>
</dbReference>
<organism evidence="1 2">
    <name type="scientific">Kangiella aquimarina</name>
    <dbReference type="NCBI Taxonomy" id="261965"/>
    <lineage>
        <taxon>Bacteria</taxon>
        <taxon>Pseudomonadati</taxon>
        <taxon>Pseudomonadota</taxon>
        <taxon>Gammaproteobacteria</taxon>
        <taxon>Kangiellales</taxon>
        <taxon>Kangiellaceae</taxon>
        <taxon>Kangiella</taxon>
    </lineage>
</organism>
<dbReference type="Gene3D" id="3.10.20.30">
    <property type="match status" value="1"/>
</dbReference>
<dbReference type="SUPFAM" id="SSF54285">
    <property type="entry name" value="MoaD/ThiS"/>
    <property type="match status" value="1"/>
</dbReference>
<accession>A0ABZ0X5C0</accession>
<evidence type="ECO:0000313" key="1">
    <source>
        <dbReference type="EMBL" id="WQG85559.1"/>
    </source>
</evidence>
<reference evidence="1 2" key="1">
    <citation type="submission" date="2023-11" db="EMBL/GenBank/DDBJ databases">
        <title>MicrobeMod: A computational toolkit for identifying prokaryotic methylation and restriction-modification with nanopore sequencing.</title>
        <authorList>
            <person name="Crits-Christoph A."/>
            <person name="Kang S.C."/>
            <person name="Lee H."/>
            <person name="Ostrov N."/>
        </authorList>
    </citation>
    <scope>NUCLEOTIDE SEQUENCE [LARGE SCALE GENOMIC DNA]</scope>
    <source>
        <strain evidence="1 2">DSMZ 16071</strain>
    </source>
</reference>
<name>A0ABZ0X5C0_9GAMM</name>
<dbReference type="InterPro" id="IPR016155">
    <property type="entry name" value="Mopterin_synth/thiamin_S_b"/>
</dbReference>
<dbReference type="RefSeq" id="WP_018623548.1">
    <property type="nucleotide sequence ID" value="NZ_CP140158.1"/>
</dbReference>
<dbReference type="Pfam" id="PF02597">
    <property type="entry name" value="ThiS"/>
    <property type="match status" value="1"/>
</dbReference>
<proteinExistence type="predicted"/>
<dbReference type="Proteomes" id="UP001324185">
    <property type="component" value="Chromosome"/>
</dbReference>
<dbReference type="InterPro" id="IPR010035">
    <property type="entry name" value="Thi_S"/>
</dbReference>
<dbReference type="CDD" id="cd00565">
    <property type="entry name" value="Ubl_ThiS"/>
    <property type="match status" value="1"/>
</dbReference>
<dbReference type="InterPro" id="IPR003749">
    <property type="entry name" value="ThiS/MoaD-like"/>
</dbReference>
<dbReference type="InterPro" id="IPR012675">
    <property type="entry name" value="Beta-grasp_dom_sf"/>
</dbReference>
<evidence type="ECO:0000313" key="2">
    <source>
        <dbReference type="Proteomes" id="UP001324185"/>
    </source>
</evidence>